<keyword evidence="2" id="KW-1185">Reference proteome</keyword>
<protein>
    <submittedName>
        <fullName evidence="1">Uncharacterized protein</fullName>
    </submittedName>
</protein>
<feature type="non-terminal residue" evidence="1">
    <location>
        <position position="1"/>
    </location>
</feature>
<evidence type="ECO:0000313" key="1">
    <source>
        <dbReference type="EMBL" id="OAG22842.1"/>
    </source>
</evidence>
<accession>A0A177DV39</accession>
<gene>
    <name evidence="1" type="ORF">CC77DRAFT_1087372</name>
</gene>
<evidence type="ECO:0000313" key="2">
    <source>
        <dbReference type="Proteomes" id="UP000077248"/>
    </source>
</evidence>
<dbReference type="AlphaFoldDB" id="A0A177DV39"/>
<dbReference type="RefSeq" id="XP_018388263.1">
    <property type="nucleotide sequence ID" value="XM_018529453.1"/>
</dbReference>
<reference evidence="1 2" key="1">
    <citation type="submission" date="2016-05" db="EMBL/GenBank/DDBJ databases">
        <title>Comparative analysis of secretome profiles of manganese(II)-oxidizing ascomycete fungi.</title>
        <authorList>
            <consortium name="DOE Joint Genome Institute"/>
            <person name="Zeiner C.A."/>
            <person name="Purvine S.O."/>
            <person name="Zink E.M."/>
            <person name="Wu S."/>
            <person name="Pasa-Tolic L."/>
            <person name="Chaput D.L."/>
            <person name="Haridas S."/>
            <person name="Grigoriev I.V."/>
            <person name="Santelli C.M."/>
            <person name="Hansel C.M."/>
        </authorList>
    </citation>
    <scope>NUCLEOTIDE SEQUENCE [LARGE SCALE GENOMIC DNA]</scope>
    <source>
        <strain evidence="1 2">SRC1lrK2f</strain>
    </source>
</reference>
<organism evidence="1 2">
    <name type="scientific">Alternaria alternata</name>
    <name type="common">Alternaria rot fungus</name>
    <name type="synonym">Torula alternata</name>
    <dbReference type="NCBI Taxonomy" id="5599"/>
    <lineage>
        <taxon>Eukaryota</taxon>
        <taxon>Fungi</taxon>
        <taxon>Dikarya</taxon>
        <taxon>Ascomycota</taxon>
        <taxon>Pezizomycotina</taxon>
        <taxon>Dothideomycetes</taxon>
        <taxon>Pleosporomycetidae</taxon>
        <taxon>Pleosporales</taxon>
        <taxon>Pleosporineae</taxon>
        <taxon>Pleosporaceae</taxon>
        <taxon>Alternaria</taxon>
        <taxon>Alternaria sect. Alternaria</taxon>
        <taxon>Alternaria alternata complex</taxon>
    </lineage>
</organism>
<sequence>LLLSNELFTHTSYAFRPSAFSVYSIVKAHSSVDLLRLSRELRDQIYAYALHQGGCLYFHRKGDYKAYFSTSSRQPQEIVELQYMCWQLRSEALGLEWQLNGFTFLSHEDRCGQFVDKSLTE</sequence>
<dbReference type="Proteomes" id="UP000077248">
    <property type="component" value="Unassembled WGS sequence"/>
</dbReference>
<proteinExistence type="predicted"/>
<name>A0A177DV39_ALTAL</name>
<dbReference type="VEuPathDB" id="FungiDB:CC77DRAFT_1087372"/>
<dbReference type="EMBL" id="KV441474">
    <property type="protein sequence ID" value="OAG22842.1"/>
    <property type="molecule type" value="Genomic_DNA"/>
</dbReference>
<dbReference type="GeneID" id="29115047"/>
<dbReference type="KEGG" id="aalt:CC77DRAFT_1087372"/>